<evidence type="ECO:0000256" key="4">
    <source>
        <dbReference type="ARBA" id="ARBA00022679"/>
    </source>
</evidence>
<dbReference type="InterPro" id="IPR001503">
    <property type="entry name" value="Glyco_trans_10"/>
</dbReference>
<evidence type="ECO:0000256" key="10">
    <source>
        <dbReference type="ARBA" id="ARBA00060399"/>
    </source>
</evidence>
<evidence type="ECO:0000256" key="1">
    <source>
        <dbReference type="ARBA" id="ARBA00004922"/>
    </source>
</evidence>
<evidence type="ECO:0000256" key="7">
    <source>
        <dbReference type="ARBA" id="ARBA00022989"/>
    </source>
</evidence>
<evidence type="ECO:0000256" key="6">
    <source>
        <dbReference type="ARBA" id="ARBA00022968"/>
    </source>
</evidence>
<evidence type="ECO:0000256" key="2">
    <source>
        <dbReference type="ARBA" id="ARBA00008919"/>
    </source>
</evidence>
<reference evidence="14 15" key="1">
    <citation type="journal article" date="2017" name="PLoS Biol.">
        <title>The sea cucumber genome provides insights into morphological evolution and visceral regeneration.</title>
        <authorList>
            <person name="Zhang X."/>
            <person name="Sun L."/>
            <person name="Yuan J."/>
            <person name="Sun Y."/>
            <person name="Gao Y."/>
            <person name="Zhang L."/>
            <person name="Li S."/>
            <person name="Dai H."/>
            <person name="Hamel J.F."/>
            <person name="Liu C."/>
            <person name="Yu Y."/>
            <person name="Liu S."/>
            <person name="Lin W."/>
            <person name="Guo K."/>
            <person name="Jin S."/>
            <person name="Xu P."/>
            <person name="Storey K.B."/>
            <person name="Huan P."/>
            <person name="Zhang T."/>
            <person name="Zhou Y."/>
            <person name="Zhang J."/>
            <person name="Lin C."/>
            <person name="Li X."/>
            <person name="Xing L."/>
            <person name="Huo D."/>
            <person name="Sun M."/>
            <person name="Wang L."/>
            <person name="Mercier A."/>
            <person name="Li F."/>
            <person name="Yang H."/>
            <person name="Xiang J."/>
        </authorList>
    </citation>
    <scope>NUCLEOTIDE SEQUENCE [LARGE SCALE GENOMIC DNA]</scope>
    <source>
        <strain evidence="14">Shaxun</strain>
        <tissue evidence="14">Muscle</tissue>
    </source>
</reference>
<comment type="similarity">
    <text evidence="2 11">Belongs to the glycosyltransferase 10 family.</text>
</comment>
<feature type="domain" description="Fucosyltransferase C-terminal" evidence="12">
    <location>
        <begin position="173"/>
        <end position="348"/>
    </location>
</feature>
<evidence type="ECO:0000259" key="13">
    <source>
        <dbReference type="Pfam" id="PF17039"/>
    </source>
</evidence>
<gene>
    <name evidence="14" type="ORF">BSL78_24263</name>
</gene>
<comment type="pathway">
    <text evidence="1">Protein modification; protein glycosylation.</text>
</comment>
<dbReference type="SUPFAM" id="SSF53756">
    <property type="entry name" value="UDP-Glycosyltransferase/glycogen phosphorylase"/>
    <property type="match status" value="1"/>
</dbReference>
<dbReference type="UniPathway" id="UPA00378"/>
<comment type="subcellular location">
    <subcellularLocation>
        <location evidence="10">Endomembrane system</location>
        <topology evidence="10">Single-pass type II membrane protein</topology>
    </subcellularLocation>
    <subcellularLocation>
        <location evidence="11">Golgi apparatus</location>
        <location evidence="11">Golgi stack membrane</location>
        <topology evidence="11">Single-pass type II membrane protein</topology>
    </subcellularLocation>
</comment>
<evidence type="ECO:0000256" key="3">
    <source>
        <dbReference type="ARBA" id="ARBA00022676"/>
    </source>
</evidence>
<keyword evidence="4 11" id="KW-0808">Transferase</keyword>
<evidence type="ECO:0000256" key="9">
    <source>
        <dbReference type="ARBA" id="ARBA00023180"/>
    </source>
</evidence>
<dbReference type="InterPro" id="IPR055270">
    <property type="entry name" value="Glyco_tran_10_C"/>
</dbReference>
<name>A0A2G8JT15_STIJA</name>
<evidence type="ECO:0000259" key="12">
    <source>
        <dbReference type="Pfam" id="PF00852"/>
    </source>
</evidence>
<dbReference type="EMBL" id="MRZV01001303">
    <property type="protein sequence ID" value="PIK38906.1"/>
    <property type="molecule type" value="Genomic_DNA"/>
</dbReference>
<sequence>MVRTHSVIAITTIALMTILFASNTLKPIKLNLLGLITTKRVVFIGYRPHWNQTRPYQCSCEGGLGLLVNSSDLPRDARDIQDADLVIFAASGGISPIQWDKYQEHRPPGQKWLFATRESPVTSSLLTPPEKYRFNSFQWSYTYSPDASFPSPYGRYVPAKQPLYSEGEVDWSENKTKFVSWTSSNCPLPAFKWHRRDFVLKLKKYIGIDMFGKCGDLKCPKLSQECFDKLKTYKFALVLENSCCPYYITEKFWKALVHYNQVPIVFGAKREEYEHIAPPNSFIFVEDFKSLEELADYLLYLDRNNSRYKQYHKWRNQGWAETAVLPNELINHCDALCKVSSKLKDTSPKWNMFSFDPYGESWFGGCRSCEDVISHLFIAK</sequence>
<dbReference type="Pfam" id="PF17039">
    <property type="entry name" value="Glyco_tran_10_N"/>
    <property type="match status" value="1"/>
</dbReference>
<feature type="domain" description="Fucosyltransferase N-terminal" evidence="13">
    <location>
        <begin position="69"/>
        <end position="154"/>
    </location>
</feature>
<keyword evidence="6" id="KW-0735">Signal-anchor</keyword>
<dbReference type="OrthoDB" id="427096at2759"/>
<evidence type="ECO:0000256" key="5">
    <source>
        <dbReference type="ARBA" id="ARBA00022692"/>
    </source>
</evidence>
<dbReference type="Proteomes" id="UP000230750">
    <property type="component" value="Unassembled WGS sequence"/>
</dbReference>
<keyword evidence="15" id="KW-1185">Reference proteome</keyword>
<dbReference type="Gene3D" id="3.40.50.11660">
    <property type="entry name" value="Glycosyl transferase family 10, C-terminal domain"/>
    <property type="match status" value="1"/>
</dbReference>
<keyword evidence="11" id="KW-0333">Golgi apparatus</keyword>
<dbReference type="PANTHER" id="PTHR11929:SF145">
    <property type="entry name" value="ALPHA-(1,3)-FUCOSYLTRANSFERASE FUT-1"/>
    <property type="match status" value="1"/>
</dbReference>
<dbReference type="PANTHER" id="PTHR11929">
    <property type="entry name" value="ALPHA- 1,3 -FUCOSYLTRANSFERASE"/>
    <property type="match status" value="1"/>
</dbReference>
<comment type="caution">
    <text evidence="14">The sequence shown here is derived from an EMBL/GenBank/DDBJ whole genome shotgun (WGS) entry which is preliminary data.</text>
</comment>
<keyword evidence="8" id="KW-0472">Membrane</keyword>
<evidence type="ECO:0000313" key="14">
    <source>
        <dbReference type="EMBL" id="PIK38906.1"/>
    </source>
</evidence>
<proteinExistence type="inferred from homology"/>
<dbReference type="GO" id="GO:0046920">
    <property type="term" value="F:alpha-(1-&gt;3)-fucosyltransferase activity"/>
    <property type="evidence" value="ECO:0007669"/>
    <property type="project" value="TreeGrafter"/>
</dbReference>
<evidence type="ECO:0000313" key="15">
    <source>
        <dbReference type="Proteomes" id="UP000230750"/>
    </source>
</evidence>
<evidence type="ECO:0000256" key="11">
    <source>
        <dbReference type="RuleBase" id="RU003832"/>
    </source>
</evidence>
<organism evidence="14 15">
    <name type="scientific">Stichopus japonicus</name>
    <name type="common">Sea cucumber</name>
    <dbReference type="NCBI Taxonomy" id="307972"/>
    <lineage>
        <taxon>Eukaryota</taxon>
        <taxon>Metazoa</taxon>
        <taxon>Echinodermata</taxon>
        <taxon>Eleutherozoa</taxon>
        <taxon>Echinozoa</taxon>
        <taxon>Holothuroidea</taxon>
        <taxon>Aspidochirotacea</taxon>
        <taxon>Aspidochirotida</taxon>
        <taxon>Stichopodidae</taxon>
        <taxon>Apostichopus</taxon>
    </lineage>
</organism>
<protein>
    <recommendedName>
        <fullName evidence="11">Fucosyltransferase</fullName>
        <ecNumber evidence="11">2.4.1.-</ecNumber>
    </recommendedName>
</protein>
<keyword evidence="7" id="KW-1133">Transmembrane helix</keyword>
<accession>A0A2G8JT15</accession>
<dbReference type="GO" id="GO:0032580">
    <property type="term" value="C:Golgi cisterna membrane"/>
    <property type="evidence" value="ECO:0007669"/>
    <property type="project" value="UniProtKB-SubCell"/>
</dbReference>
<keyword evidence="3 11" id="KW-0328">Glycosyltransferase</keyword>
<dbReference type="AlphaFoldDB" id="A0A2G8JT15"/>
<keyword evidence="5 11" id="KW-0812">Transmembrane</keyword>
<dbReference type="InterPro" id="IPR038577">
    <property type="entry name" value="GT10-like_C_sf"/>
</dbReference>
<keyword evidence="9" id="KW-0325">Glycoprotein</keyword>
<evidence type="ECO:0000256" key="8">
    <source>
        <dbReference type="ARBA" id="ARBA00023136"/>
    </source>
</evidence>
<dbReference type="InterPro" id="IPR031481">
    <property type="entry name" value="Glyco_tran_10_N"/>
</dbReference>
<dbReference type="FunFam" id="3.40.50.11660:FF:000002">
    <property type="entry name" value="Alpha-(1,3)-fucosyltransferase"/>
    <property type="match status" value="1"/>
</dbReference>
<dbReference type="Pfam" id="PF00852">
    <property type="entry name" value="Glyco_transf_10"/>
    <property type="match status" value="1"/>
</dbReference>
<dbReference type="EC" id="2.4.1.-" evidence="11"/>